<feature type="transmembrane region" description="Helical" evidence="1">
    <location>
        <begin position="127"/>
        <end position="145"/>
    </location>
</feature>
<feature type="domain" description="EamA" evidence="2">
    <location>
        <begin position="10"/>
        <end position="141"/>
    </location>
</feature>
<dbReference type="SUPFAM" id="SSF103481">
    <property type="entry name" value="Multidrug resistance efflux transporter EmrE"/>
    <property type="match status" value="2"/>
</dbReference>
<dbReference type="Pfam" id="PF00892">
    <property type="entry name" value="EamA"/>
    <property type="match status" value="2"/>
</dbReference>
<reference evidence="3 4" key="1">
    <citation type="submission" date="2015-03" db="EMBL/GenBank/DDBJ databases">
        <title>Genome sequence of Kiloniella sp. P1-1, isolated from the gut microflora of Pacific white shrimp, Penaeus vannamei.</title>
        <authorList>
            <person name="Shao Z."/>
            <person name="Wang L."/>
            <person name="Li X."/>
        </authorList>
    </citation>
    <scope>NUCLEOTIDE SEQUENCE [LARGE SCALE GENOMIC DNA]</scope>
    <source>
        <strain evidence="3 4">P1-1</strain>
    </source>
</reference>
<dbReference type="EMBL" id="LANI01000024">
    <property type="protein sequence ID" value="KKJ75910.1"/>
    <property type="molecule type" value="Genomic_DNA"/>
</dbReference>
<feature type="transmembrane region" description="Helical" evidence="1">
    <location>
        <begin position="35"/>
        <end position="58"/>
    </location>
</feature>
<organism evidence="3 4">
    <name type="scientific">Kiloniella litopenaei</name>
    <dbReference type="NCBI Taxonomy" id="1549748"/>
    <lineage>
        <taxon>Bacteria</taxon>
        <taxon>Pseudomonadati</taxon>
        <taxon>Pseudomonadota</taxon>
        <taxon>Alphaproteobacteria</taxon>
        <taxon>Rhodospirillales</taxon>
        <taxon>Kiloniellaceae</taxon>
        <taxon>Kiloniella</taxon>
    </lineage>
</organism>
<feature type="transmembrane region" description="Helical" evidence="1">
    <location>
        <begin position="271"/>
        <end position="291"/>
    </location>
</feature>
<sequence>MASAFRSNVGVAQMSLAMFLSGFIGLFVFESGQTPFNVVFFRCVFGAIGLGLFCWWKGYFTADVLNRKNITLALLSGFALVCNWILLFTSFKLSPISINTAIYHTQPFFLVLFGALFLGEAFSLHKFVWLILAFLGLIFVIELDANSFQGDTSMIEGAGYALGAAILYTITTIITKRLTGMRPHLIAFIQVTLGIVMLSPLVDFSTAPTLSDTQAWGYLLALGLINTCFMYIILYSAFQKLQTPVIAVLSFIYPVVALIIDYIFYDQQLSTLQFTGIVFILVSAAAVNLGWKVIPSRAKVKESC</sequence>
<proteinExistence type="predicted"/>
<dbReference type="RefSeq" id="WP_046509188.1">
    <property type="nucleotide sequence ID" value="NZ_LANI01000024.1"/>
</dbReference>
<feature type="transmembrane region" description="Helical" evidence="1">
    <location>
        <begin position="186"/>
        <end position="204"/>
    </location>
</feature>
<feature type="transmembrane region" description="Helical" evidence="1">
    <location>
        <begin position="9"/>
        <end position="29"/>
    </location>
</feature>
<feature type="transmembrane region" description="Helical" evidence="1">
    <location>
        <begin position="101"/>
        <end position="118"/>
    </location>
</feature>
<dbReference type="Proteomes" id="UP000034491">
    <property type="component" value="Unassembled WGS sequence"/>
</dbReference>
<dbReference type="OrthoDB" id="9814238at2"/>
<feature type="transmembrane region" description="Helical" evidence="1">
    <location>
        <begin position="216"/>
        <end position="238"/>
    </location>
</feature>
<evidence type="ECO:0000256" key="1">
    <source>
        <dbReference type="SAM" id="Phobius"/>
    </source>
</evidence>
<name>A0A0M2R7C3_9PROT</name>
<evidence type="ECO:0000259" key="2">
    <source>
        <dbReference type="Pfam" id="PF00892"/>
    </source>
</evidence>
<dbReference type="PATRIC" id="fig|1549748.8.peg.1985"/>
<feature type="transmembrane region" description="Helical" evidence="1">
    <location>
        <begin position="245"/>
        <end position="265"/>
    </location>
</feature>
<feature type="transmembrane region" description="Helical" evidence="1">
    <location>
        <begin position="157"/>
        <end position="174"/>
    </location>
</feature>
<feature type="transmembrane region" description="Helical" evidence="1">
    <location>
        <begin position="70"/>
        <end position="89"/>
    </location>
</feature>
<dbReference type="InterPro" id="IPR037185">
    <property type="entry name" value="EmrE-like"/>
</dbReference>
<evidence type="ECO:0000313" key="3">
    <source>
        <dbReference type="EMBL" id="KKJ75910.1"/>
    </source>
</evidence>
<dbReference type="PANTHER" id="PTHR22911">
    <property type="entry name" value="ACYL-MALONYL CONDENSING ENZYME-RELATED"/>
    <property type="match status" value="1"/>
</dbReference>
<evidence type="ECO:0000313" key="4">
    <source>
        <dbReference type="Proteomes" id="UP000034491"/>
    </source>
</evidence>
<protein>
    <submittedName>
        <fullName evidence="3">Multidrug DMT transporter permease</fullName>
    </submittedName>
</protein>
<keyword evidence="1" id="KW-0812">Transmembrane</keyword>
<keyword evidence="1" id="KW-0472">Membrane</keyword>
<keyword evidence="1" id="KW-1133">Transmembrane helix</keyword>
<feature type="domain" description="EamA" evidence="2">
    <location>
        <begin position="157"/>
        <end position="288"/>
    </location>
</feature>
<comment type="caution">
    <text evidence="3">The sequence shown here is derived from an EMBL/GenBank/DDBJ whole genome shotgun (WGS) entry which is preliminary data.</text>
</comment>
<accession>A0A0M2R7C3</accession>
<dbReference type="GO" id="GO:0016020">
    <property type="term" value="C:membrane"/>
    <property type="evidence" value="ECO:0007669"/>
    <property type="project" value="InterPro"/>
</dbReference>
<dbReference type="PANTHER" id="PTHR22911:SF102">
    <property type="entry name" value="MEMBRANE PROTEIN"/>
    <property type="match status" value="1"/>
</dbReference>
<dbReference type="InterPro" id="IPR000620">
    <property type="entry name" value="EamA_dom"/>
</dbReference>
<keyword evidence="4" id="KW-1185">Reference proteome</keyword>
<dbReference type="STRING" id="1549748.WH95_16110"/>
<dbReference type="AlphaFoldDB" id="A0A0M2R7C3"/>
<gene>
    <name evidence="3" type="ORF">WH95_16110</name>
</gene>